<dbReference type="InterPro" id="IPR042206">
    <property type="entry name" value="CRISPR-assoc_Cas1_C"/>
</dbReference>
<dbReference type="EMBL" id="SZPX01000001">
    <property type="protein sequence ID" value="TKI70842.1"/>
    <property type="molecule type" value="Genomic_DNA"/>
</dbReference>
<dbReference type="InterPro" id="IPR019855">
    <property type="entry name" value="CRISPR-assoc_Cas1_NMENI"/>
</dbReference>
<evidence type="ECO:0000256" key="3">
    <source>
        <dbReference type="ARBA" id="ARBA00022759"/>
    </source>
</evidence>
<evidence type="ECO:0000256" key="4">
    <source>
        <dbReference type="ARBA" id="ARBA00022801"/>
    </source>
</evidence>
<dbReference type="Proteomes" id="UP000309561">
    <property type="component" value="Unassembled WGS sequence"/>
</dbReference>
<dbReference type="EC" id="3.1.-.-" evidence="10"/>
<dbReference type="Gene3D" id="1.20.120.920">
    <property type="entry name" value="CRISPR-associated endonuclease Cas1, C-terminal domain"/>
    <property type="match status" value="1"/>
</dbReference>
<dbReference type="GO" id="GO:0016787">
    <property type="term" value="F:hydrolase activity"/>
    <property type="evidence" value="ECO:0007669"/>
    <property type="project" value="UniProtKB-KW"/>
</dbReference>
<dbReference type="InterPro" id="IPR050646">
    <property type="entry name" value="Cas1"/>
</dbReference>
<dbReference type="Pfam" id="PF01867">
    <property type="entry name" value="Cas_Cas1"/>
    <property type="match status" value="1"/>
</dbReference>
<evidence type="ECO:0000313" key="11">
    <source>
        <dbReference type="EMBL" id="TKI70842.1"/>
    </source>
</evidence>
<keyword evidence="6 10" id="KW-0051">Antiviral defense</keyword>
<dbReference type="OrthoDB" id="5366084at2"/>
<keyword evidence="3 10" id="KW-0255">Endonuclease</keyword>
<comment type="subunit">
    <text evidence="9 10">Homodimer, forms a heterotetramer with a Cas2 homodimer.</text>
</comment>
<dbReference type="GO" id="GO:0003677">
    <property type="term" value="F:DNA binding"/>
    <property type="evidence" value="ECO:0007669"/>
    <property type="project" value="UniProtKB-KW"/>
</dbReference>
<dbReference type="GO" id="GO:0051607">
    <property type="term" value="P:defense response to virus"/>
    <property type="evidence" value="ECO:0007669"/>
    <property type="project" value="UniProtKB-UniRule"/>
</dbReference>
<reference evidence="11 12" key="1">
    <citation type="submission" date="2019-04" db="EMBL/GenBank/DDBJ databases">
        <title>Sulfurimonas crateris sp. nov. a facultative anaerobic sulfur-oxidizing chemolithautotrophic bacterium isolated from a terrestrial mud vulcano.</title>
        <authorList>
            <person name="Ratnikova N.M."/>
            <person name="Slobodkin A.I."/>
            <person name="Merkel A.Y."/>
            <person name="Novikov A."/>
            <person name="Bonch-Osmolovskaya E.A."/>
            <person name="Slobodkina G.B."/>
        </authorList>
    </citation>
    <scope>NUCLEOTIDE SEQUENCE [LARGE SCALE GENOMIC DNA]</scope>
    <source>
        <strain evidence="11 12">SN118</strain>
    </source>
</reference>
<protein>
    <recommendedName>
        <fullName evidence="10">CRISPR-associated endonuclease Cas1</fullName>
        <ecNumber evidence="10">3.1.-.-</ecNumber>
    </recommendedName>
</protein>
<sequence length="307" mass="35092">MSWRSIFITKPCKIHIEHDNLIISNDDGENLVTLDSIASIVIETTRATITTYAISKLAEAGVAVLYVDKKYNLNAITLPFHTHSTFSKIVHSQIDISKPLKKQLWQEIVKSKVKNQAAVLNYFNRERSSKILYEYAKSVKSNDEENVEAKAARIYWSELFENFARVQKGADDVRNASLNYCYAIVRSAVARSLTNAGLMPSFGIHHQNYFNAFNLADDMIEPYRPFVDLHVKLILLKYDDEVLTSQIKQEFVNILNLEYAEIDSGLSNLRTAVDTTIQSLQKCVLQKEISHLMLPSINFEKYEDECL</sequence>
<dbReference type="GO" id="GO:0004520">
    <property type="term" value="F:DNA endonuclease activity"/>
    <property type="evidence" value="ECO:0007669"/>
    <property type="project" value="InterPro"/>
</dbReference>
<evidence type="ECO:0000256" key="5">
    <source>
        <dbReference type="ARBA" id="ARBA00022842"/>
    </source>
</evidence>
<dbReference type="RefSeq" id="WP_137011086.1">
    <property type="nucleotide sequence ID" value="NZ_SZPX01000001.1"/>
</dbReference>
<keyword evidence="7 10" id="KW-0238">DNA-binding</keyword>
<evidence type="ECO:0000256" key="7">
    <source>
        <dbReference type="ARBA" id="ARBA00023125"/>
    </source>
</evidence>
<proteinExistence type="inferred from homology"/>
<organism evidence="11 12">
    <name type="scientific">Sulfurimonas crateris</name>
    <dbReference type="NCBI Taxonomy" id="2574727"/>
    <lineage>
        <taxon>Bacteria</taxon>
        <taxon>Pseudomonadati</taxon>
        <taxon>Campylobacterota</taxon>
        <taxon>Epsilonproteobacteria</taxon>
        <taxon>Campylobacterales</taxon>
        <taxon>Sulfurimonadaceae</taxon>
        <taxon>Sulfurimonas</taxon>
    </lineage>
</organism>
<comment type="similarity">
    <text evidence="10">Belongs to the CRISPR-associated endonuclease Cas1 family.</text>
</comment>
<gene>
    <name evidence="10 11" type="primary">cas1</name>
    <name evidence="11" type="ORF">FCU45_00170</name>
</gene>
<accession>A0A4U2ZB16</accession>
<evidence type="ECO:0000256" key="10">
    <source>
        <dbReference type="HAMAP-Rule" id="MF_01470"/>
    </source>
</evidence>
<keyword evidence="2 10" id="KW-0479">Metal-binding</keyword>
<evidence type="ECO:0000256" key="2">
    <source>
        <dbReference type="ARBA" id="ARBA00022723"/>
    </source>
</evidence>
<dbReference type="PANTHER" id="PTHR34353">
    <property type="entry name" value="CRISPR-ASSOCIATED ENDONUCLEASE CAS1 1"/>
    <property type="match status" value="1"/>
</dbReference>
<dbReference type="GO" id="GO:0043571">
    <property type="term" value="P:maintenance of CRISPR repeat elements"/>
    <property type="evidence" value="ECO:0007669"/>
    <property type="project" value="UniProtKB-UniRule"/>
</dbReference>
<dbReference type="GO" id="GO:0046872">
    <property type="term" value="F:metal ion binding"/>
    <property type="evidence" value="ECO:0007669"/>
    <property type="project" value="UniProtKB-UniRule"/>
</dbReference>
<keyword evidence="12" id="KW-1185">Reference proteome</keyword>
<dbReference type="InterPro" id="IPR002729">
    <property type="entry name" value="CRISPR-assoc_Cas1"/>
</dbReference>
<keyword evidence="1 10" id="KW-0540">Nuclease</keyword>
<evidence type="ECO:0000256" key="9">
    <source>
        <dbReference type="ARBA" id="ARBA00038592"/>
    </source>
</evidence>
<comment type="cofactor">
    <cofactor evidence="10">
        <name>Mg(2+)</name>
        <dbReference type="ChEBI" id="CHEBI:18420"/>
    </cofactor>
    <cofactor evidence="10">
        <name>Mn(2+)</name>
        <dbReference type="ChEBI" id="CHEBI:29035"/>
    </cofactor>
</comment>
<evidence type="ECO:0000313" key="12">
    <source>
        <dbReference type="Proteomes" id="UP000309561"/>
    </source>
</evidence>
<comment type="function">
    <text evidence="10">CRISPR (clustered regularly interspaced short palindromic repeat), is an adaptive immune system that provides protection against mobile genetic elements (viruses, transposable elements and conjugative plasmids). CRISPR clusters contain spacers, sequences complementary to antecedent mobile elements, and target invading nucleic acids. CRISPR clusters are transcribed and processed into CRISPR RNA (crRNA). Acts as a dsDNA endonuclease. Involved in the integration of spacer DNA into the CRISPR cassette.</text>
</comment>
<keyword evidence="8 10" id="KW-0464">Manganese</keyword>
<name>A0A4U2ZB16_9BACT</name>
<dbReference type="AlphaFoldDB" id="A0A4U2ZB16"/>
<comment type="caution">
    <text evidence="11">The sequence shown here is derived from an EMBL/GenBank/DDBJ whole genome shotgun (WGS) entry which is preliminary data.</text>
</comment>
<dbReference type="NCBIfam" id="TIGR03639">
    <property type="entry name" value="cas1_NMENI"/>
    <property type="match status" value="1"/>
</dbReference>
<evidence type="ECO:0000256" key="8">
    <source>
        <dbReference type="ARBA" id="ARBA00023211"/>
    </source>
</evidence>
<keyword evidence="5 10" id="KW-0460">Magnesium</keyword>
<dbReference type="HAMAP" id="MF_01470">
    <property type="entry name" value="Cas1"/>
    <property type="match status" value="1"/>
</dbReference>
<evidence type="ECO:0000256" key="1">
    <source>
        <dbReference type="ARBA" id="ARBA00022722"/>
    </source>
</evidence>
<feature type="binding site" evidence="10">
    <location>
        <position position="206"/>
    </location>
    <ligand>
        <name>Mn(2+)</name>
        <dbReference type="ChEBI" id="CHEBI:29035"/>
    </ligand>
</feature>
<feature type="binding site" evidence="10">
    <location>
        <position position="148"/>
    </location>
    <ligand>
        <name>Mn(2+)</name>
        <dbReference type="ChEBI" id="CHEBI:29035"/>
    </ligand>
</feature>
<evidence type="ECO:0000256" key="6">
    <source>
        <dbReference type="ARBA" id="ARBA00023118"/>
    </source>
</evidence>
<keyword evidence="4 10" id="KW-0378">Hydrolase</keyword>
<dbReference type="PANTHER" id="PTHR34353:SF2">
    <property type="entry name" value="CRISPR-ASSOCIATED ENDONUCLEASE CAS1 1"/>
    <property type="match status" value="1"/>
</dbReference>
<dbReference type="InterPro" id="IPR042211">
    <property type="entry name" value="CRISPR-assoc_Cas1_N"/>
</dbReference>
<feature type="binding site" evidence="10">
    <location>
        <position position="221"/>
    </location>
    <ligand>
        <name>Mn(2+)</name>
        <dbReference type="ChEBI" id="CHEBI:29035"/>
    </ligand>
</feature>
<dbReference type="NCBIfam" id="TIGR00287">
    <property type="entry name" value="cas1"/>
    <property type="match status" value="1"/>
</dbReference>
<dbReference type="Gene3D" id="3.100.10.20">
    <property type="entry name" value="CRISPR-associated endonuclease Cas1, N-terminal domain"/>
    <property type="match status" value="1"/>
</dbReference>